<dbReference type="AlphaFoldDB" id="A0A285D7J9"/>
<protein>
    <submittedName>
        <fullName evidence="1">Uncharacterized protein</fullName>
    </submittedName>
</protein>
<evidence type="ECO:0000313" key="2">
    <source>
        <dbReference type="Proteomes" id="UP000219546"/>
    </source>
</evidence>
<reference evidence="1" key="1">
    <citation type="submission" date="2017-08" db="EMBL/GenBank/DDBJ databases">
        <authorList>
            <person name="de Groot N.N."/>
        </authorList>
    </citation>
    <scope>NUCLEOTIDE SEQUENCE [LARGE SCALE GENOMIC DNA]</scope>
    <source>
        <strain evidence="1">JC228</strain>
    </source>
</reference>
<dbReference type="InterPro" id="IPR036397">
    <property type="entry name" value="RNaseH_sf"/>
</dbReference>
<dbReference type="GO" id="GO:0003676">
    <property type="term" value="F:nucleic acid binding"/>
    <property type="evidence" value="ECO:0007669"/>
    <property type="project" value="InterPro"/>
</dbReference>
<sequence length="255" mass="29623">MIEYYIDGSTKDKMVGAGVVKVNEFGFIEKHHFKAEHINPTSNLAEGYALEKTFEMIKKDDIGKNEIIDIYTDCKSLYTSLLHNENKKFNNSNFFIKEETNYYFQHIRNLFIELNSRHSDYPVYHCIKTCTARPLIKIYFKDQLEDKKYLQAAHLLSREYIKEETKVNQVELKAVKENNKWVIVKEDDQQVLAENKRPLIALSDALTQKDTHGKRIILCSTLAAILKCTNKEKLSNESIKSAIKIIENHKLVVSS</sequence>
<dbReference type="InterPro" id="IPR012337">
    <property type="entry name" value="RNaseH-like_sf"/>
</dbReference>
<dbReference type="OrthoDB" id="2859265at2"/>
<organism evidence="1 2">
    <name type="scientific">Bacillus oleivorans</name>
    <dbReference type="NCBI Taxonomy" id="1448271"/>
    <lineage>
        <taxon>Bacteria</taxon>
        <taxon>Bacillati</taxon>
        <taxon>Bacillota</taxon>
        <taxon>Bacilli</taxon>
        <taxon>Bacillales</taxon>
        <taxon>Bacillaceae</taxon>
        <taxon>Bacillus</taxon>
    </lineage>
</organism>
<keyword evidence="2" id="KW-1185">Reference proteome</keyword>
<name>A0A285D7J9_9BACI</name>
<dbReference type="EMBL" id="OAOP01000014">
    <property type="protein sequence ID" value="SNX75605.1"/>
    <property type="molecule type" value="Genomic_DNA"/>
</dbReference>
<gene>
    <name evidence="1" type="ORF">SAMN05877753_11415</name>
</gene>
<proteinExistence type="predicted"/>
<dbReference type="Gene3D" id="3.30.420.10">
    <property type="entry name" value="Ribonuclease H-like superfamily/Ribonuclease H"/>
    <property type="match status" value="1"/>
</dbReference>
<dbReference type="SUPFAM" id="SSF53098">
    <property type="entry name" value="Ribonuclease H-like"/>
    <property type="match status" value="1"/>
</dbReference>
<dbReference type="Proteomes" id="UP000219546">
    <property type="component" value="Unassembled WGS sequence"/>
</dbReference>
<dbReference type="RefSeq" id="WP_097160667.1">
    <property type="nucleotide sequence ID" value="NZ_JBEPMQ010000018.1"/>
</dbReference>
<evidence type="ECO:0000313" key="1">
    <source>
        <dbReference type="EMBL" id="SNX75605.1"/>
    </source>
</evidence>
<accession>A0A285D7J9</accession>